<evidence type="ECO:0000256" key="2">
    <source>
        <dbReference type="SAM" id="Coils"/>
    </source>
</evidence>
<feature type="compositionally biased region" description="Polar residues" evidence="3">
    <location>
        <begin position="293"/>
        <end position="331"/>
    </location>
</feature>
<feature type="domain" description="M23ase beta-sheet core" evidence="5">
    <location>
        <begin position="352"/>
        <end position="446"/>
    </location>
</feature>
<accession>A0A1H0ZUQ8</accession>
<dbReference type="Pfam" id="PF24568">
    <property type="entry name" value="CC_PcsB"/>
    <property type="match status" value="1"/>
</dbReference>
<dbReference type="Pfam" id="PF01551">
    <property type="entry name" value="Peptidase_M23"/>
    <property type="match status" value="1"/>
</dbReference>
<dbReference type="EMBL" id="FNJW01000008">
    <property type="protein sequence ID" value="SDQ31143.1"/>
    <property type="molecule type" value="Genomic_DNA"/>
</dbReference>
<keyword evidence="7" id="KW-0378">Hydrolase</keyword>
<dbReference type="PANTHER" id="PTHR21666:SF270">
    <property type="entry name" value="MUREIN HYDROLASE ACTIVATOR ENVC"/>
    <property type="match status" value="1"/>
</dbReference>
<evidence type="ECO:0000256" key="1">
    <source>
        <dbReference type="ARBA" id="ARBA00022729"/>
    </source>
</evidence>
<feature type="domain" description="Peptidoglycan hydrolase PcsB coiled-coil" evidence="6">
    <location>
        <begin position="107"/>
        <end position="180"/>
    </location>
</feature>
<evidence type="ECO:0000256" key="3">
    <source>
        <dbReference type="SAM" id="MobiDB-lite"/>
    </source>
</evidence>
<organism evidence="7 8">
    <name type="scientific">Carnobacterium viridans</name>
    <dbReference type="NCBI Taxonomy" id="174587"/>
    <lineage>
        <taxon>Bacteria</taxon>
        <taxon>Bacillati</taxon>
        <taxon>Bacillota</taxon>
        <taxon>Bacilli</taxon>
        <taxon>Lactobacillales</taxon>
        <taxon>Carnobacteriaceae</taxon>
        <taxon>Carnobacterium</taxon>
    </lineage>
</organism>
<keyword evidence="8" id="KW-1185">Reference proteome</keyword>
<dbReference type="PANTHER" id="PTHR21666">
    <property type="entry name" value="PEPTIDASE-RELATED"/>
    <property type="match status" value="1"/>
</dbReference>
<name>A0A1H0ZUQ8_9LACT</name>
<dbReference type="Gene3D" id="2.70.70.10">
    <property type="entry name" value="Glucose Permease (Domain IIA)"/>
    <property type="match status" value="1"/>
</dbReference>
<evidence type="ECO:0000313" key="8">
    <source>
        <dbReference type="Proteomes" id="UP000199481"/>
    </source>
</evidence>
<gene>
    <name evidence="7" type="ORF">SAMN04487752_1730</name>
</gene>
<feature type="signal peptide" evidence="4">
    <location>
        <begin position="1"/>
        <end position="27"/>
    </location>
</feature>
<evidence type="ECO:0000259" key="5">
    <source>
        <dbReference type="Pfam" id="PF01551"/>
    </source>
</evidence>
<dbReference type="InterPro" id="IPR011055">
    <property type="entry name" value="Dup_hybrid_motif"/>
</dbReference>
<feature type="coiled-coil region" evidence="2">
    <location>
        <begin position="168"/>
        <end position="195"/>
    </location>
</feature>
<evidence type="ECO:0000313" key="7">
    <source>
        <dbReference type="EMBL" id="SDQ31143.1"/>
    </source>
</evidence>
<dbReference type="OrthoDB" id="9805070at2"/>
<reference evidence="8" key="1">
    <citation type="submission" date="2016-10" db="EMBL/GenBank/DDBJ databases">
        <authorList>
            <person name="Varghese N."/>
            <person name="Submissions S."/>
        </authorList>
    </citation>
    <scope>NUCLEOTIDE SEQUENCE [LARGE SCALE GENOMIC DNA]</scope>
    <source>
        <strain evidence="8">MPL-11</strain>
    </source>
</reference>
<proteinExistence type="predicted"/>
<feature type="coiled-coil region" evidence="2">
    <location>
        <begin position="23"/>
        <end position="120"/>
    </location>
</feature>
<dbReference type="AlphaFoldDB" id="A0A1H0ZUQ8"/>
<evidence type="ECO:0000259" key="6">
    <source>
        <dbReference type="Pfam" id="PF24568"/>
    </source>
</evidence>
<sequence length="452" mass="49630">MQKRLLAGVFVAALMINSSYLPLTVNAETTEQLEQKKQELETQSTQINSDIQEKEDQLGSLETEKETLTEDVKQLQLKIDGFVLQLQKEEKNLEESKWKIEKLQTEINSLKELILQREKKLKSQARAVQTDGNVSNLVDVVFSSGTFTDLVGRIGIVNQLVTANKEIVIVQENDKNLLEKNEKKAEEEKLAIETLKSGIEVNKSNLVAQKSELDDKITKVAAAYDMTALEKTAFVKEQQAVAAQTSMLSGELEEKRERIIEEEKTKQAAAQKAAEDSAGEIMSEEFEEESLVVNKQDSSISSTNSSLAGSENPSSNEIPLEASNSDFIRPSNGYTTSPFGYRIHPITGERKLHGGIDFAGGGQIVAAKSGTVLVAGYHSSWGYYVKIDHGNGFQTLYAHMKAGSLLVSPGQLVSQGQQIGTMGTTGASTGVHLHFEVYDNNTRVDPAPYLAL</sequence>
<dbReference type="GO" id="GO:0004222">
    <property type="term" value="F:metalloendopeptidase activity"/>
    <property type="evidence" value="ECO:0007669"/>
    <property type="project" value="TreeGrafter"/>
</dbReference>
<keyword evidence="2" id="KW-0175">Coiled coil</keyword>
<protein>
    <submittedName>
        <fullName evidence="7">Murein DD-endopeptidase MepM and murein hydrolase activator NlpD, contain LysM domain</fullName>
    </submittedName>
</protein>
<feature type="region of interest" description="Disordered" evidence="3">
    <location>
        <begin position="292"/>
        <end position="331"/>
    </location>
</feature>
<dbReference type="InterPro" id="IPR057309">
    <property type="entry name" value="PcsB_CC"/>
</dbReference>
<feature type="chain" id="PRO_5011501615" evidence="4">
    <location>
        <begin position="28"/>
        <end position="452"/>
    </location>
</feature>
<dbReference type="SUPFAM" id="SSF51261">
    <property type="entry name" value="Duplicated hybrid motif"/>
    <property type="match status" value="1"/>
</dbReference>
<dbReference type="CDD" id="cd12797">
    <property type="entry name" value="M23_peptidase"/>
    <property type="match status" value="1"/>
</dbReference>
<dbReference type="InterPro" id="IPR050570">
    <property type="entry name" value="Cell_wall_metabolism_enzyme"/>
</dbReference>
<evidence type="ECO:0000256" key="4">
    <source>
        <dbReference type="SAM" id="SignalP"/>
    </source>
</evidence>
<dbReference type="Proteomes" id="UP000199481">
    <property type="component" value="Unassembled WGS sequence"/>
</dbReference>
<dbReference type="Gene3D" id="6.10.250.3150">
    <property type="match status" value="1"/>
</dbReference>
<dbReference type="InterPro" id="IPR016047">
    <property type="entry name" value="M23ase_b-sheet_dom"/>
</dbReference>
<keyword evidence="1 4" id="KW-0732">Signal</keyword>
<dbReference type="RefSeq" id="WP_089977231.1">
    <property type="nucleotide sequence ID" value="NZ_CP084916.1"/>
</dbReference>